<dbReference type="InterPro" id="IPR003759">
    <property type="entry name" value="Cbl-bd_cap"/>
</dbReference>
<dbReference type="GO" id="GO:0046872">
    <property type="term" value="F:metal ion binding"/>
    <property type="evidence" value="ECO:0007669"/>
    <property type="project" value="UniProtKB-KW"/>
</dbReference>
<evidence type="ECO:0000256" key="4">
    <source>
        <dbReference type="ARBA" id="ARBA00005178"/>
    </source>
</evidence>
<dbReference type="GO" id="GO:0005829">
    <property type="term" value="C:cytosol"/>
    <property type="evidence" value="ECO:0007669"/>
    <property type="project" value="TreeGrafter"/>
</dbReference>
<keyword evidence="15 20" id="KW-0862">Zinc</keyword>
<dbReference type="eggNOG" id="COG0646">
    <property type="taxonomic scope" value="Bacteria"/>
</dbReference>
<evidence type="ECO:0000256" key="13">
    <source>
        <dbReference type="ARBA" id="ARBA00022691"/>
    </source>
</evidence>
<feature type="domain" description="Hcy-binding" evidence="21">
    <location>
        <begin position="1"/>
        <end position="281"/>
    </location>
</feature>
<organism evidence="25 26">
    <name type="scientific">Peptoclostridium litorale DSM 5388</name>
    <dbReference type="NCBI Taxonomy" id="1121324"/>
    <lineage>
        <taxon>Bacteria</taxon>
        <taxon>Bacillati</taxon>
        <taxon>Bacillota</taxon>
        <taxon>Clostridia</taxon>
        <taxon>Peptostreptococcales</taxon>
        <taxon>Peptoclostridiaceae</taxon>
        <taxon>Peptoclostridium</taxon>
    </lineage>
</organism>
<dbReference type="InterPro" id="IPR017215">
    <property type="entry name" value="MetH_bac"/>
</dbReference>
<evidence type="ECO:0000259" key="22">
    <source>
        <dbReference type="PROSITE" id="PS50972"/>
    </source>
</evidence>
<evidence type="ECO:0000256" key="1">
    <source>
        <dbReference type="ARBA" id="ARBA00001700"/>
    </source>
</evidence>
<evidence type="ECO:0000256" key="3">
    <source>
        <dbReference type="ARBA" id="ARBA00001956"/>
    </source>
</evidence>
<comment type="similarity">
    <text evidence="5">Belongs to the vitamin-B12 dependent methionine synthase family.</text>
</comment>
<comment type="pathway">
    <text evidence="4">Amino-acid biosynthesis; L-methionine biosynthesis via de novo pathway; L-methionine from L-homocysteine (MetH route): step 1/1.</text>
</comment>
<evidence type="ECO:0000256" key="19">
    <source>
        <dbReference type="ARBA" id="ARBA00031040"/>
    </source>
</evidence>
<evidence type="ECO:0000259" key="24">
    <source>
        <dbReference type="PROSITE" id="PS51337"/>
    </source>
</evidence>
<evidence type="ECO:0000259" key="23">
    <source>
        <dbReference type="PROSITE" id="PS51332"/>
    </source>
</evidence>
<evidence type="ECO:0000256" key="15">
    <source>
        <dbReference type="ARBA" id="ARBA00022833"/>
    </source>
</evidence>
<dbReference type="GO" id="GO:0031419">
    <property type="term" value="F:cobalamin binding"/>
    <property type="evidence" value="ECO:0007669"/>
    <property type="project" value="UniProtKB-KW"/>
</dbReference>
<accession>A0A069RIB0</accession>
<dbReference type="EMBL" id="JJMM01000002">
    <property type="protein sequence ID" value="KDR96741.1"/>
    <property type="molecule type" value="Genomic_DNA"/>
</dbReference>
<dbReference type="InterPro" id="IPR036724">
    <property type="entry name" value="Cobalamin-bd_sf"/>
</dbReference>
<dbReference type="InterPro" id="IPR050554">
    <property type="entry name" value="Met_Synthase/Corrinoid"/>
</dbReference>
<dbReference type="CDD" id="cd02070">
    <property type="entry name" value="corrinoid_protein_B12-BD"/>
    <property type="match status" value="1"/>
</dbReference>
<dbReference type="PANTHER" id="PTHR45833">
    <property type="entry name" value="METHIONINE SYNTHASE"/>
    <property type="match status" value="1"/>
</dbReference>
<dbReference type="PROSITE" id="PS51337">
    <property type="entry name" value="B12_BINDING_NTER"/>
    <property type="match status" value="1"/>
</dbReference>
<name>A0A069RIB0_PEPLI</name>
<dbReference type="GO" id="GO:0046653">
    <property type="term" value="P:tetrahydrofolate metabolic process"/>
    <property type="evidence" value="ECO:0007669"/>
    <property type="project" value="TreeGrafter"/>
</dbReference>
<evidence type="ECO:0000256" key="10">
    <source>
        <dbReference type="ARBA" id="ARBA00022605"/>
    </source>
</evidence>
<reference evidence="25 26" key="1">
    <citation type="submission" date="2014-03" db="EMBL/GenBank/DDBJ databases">
        <title>Genome sequence of Clostridium litorale W6, DSM 5388.</title>
        <authorList>
            <person name="Poehlein A."/>
            <person name="Jagirdar A."/>
            <person name="Khonsari B."/>
            <person name="Chibani C.M."/>
            <person name="Gutierrez Gutierrez D.A."/>
            <person name="Davydova E."/>
            <person name="Alghaithi H.S."/>
            <person name="Nair K.P."/>
            <person name="Dhamotharan K."/>
            <person name="Chandran L."/>
            <person name="G W."/>
            <person name="Daniel R."/>
        </authorList>
    </citation>
    <scope>NUCLEOTIDE SEQUENCE [LARGE SCALE GENOMIC DNA]</scope>
    <source>
        <strain evidence="25 26">W6</strain>
    </source>
</reference>
<dbReference type="AlphaFoldDB" id="A0A069RIB0"/>
<evidence type="ECO:0000256" key="20">
    <source>
        <dbReference type="PROSITE-ProRule" id="PRU00333"/>
    </source>
</evidence>
<evidence type="ECO:0000313" key="26">
    <source>
        <dbReference type="Proteomes" id="UP000027946"/>
    </source>
</evidence>
<comment type="similarity">
    <text evidence="6">Belongs to the methylamine corrinoid protein family.</text>
</comment>
<dbReference type="GO" id="GO:0050667">
    <property type="term" value="P:homocysteine metabolic process"/>
    <property type="evidence" value="ECO:0007669"/>
    <property type="project" value="TreeGrafter"/>
</dbReference>
<dbReference type="InterPro" id="IPR006158">
    <property type="entry name" value="Cobalamin-bd"/>
</dbReference>
<evidence type="ECO:0000256" key="7">
    <source>
        <dbReference type="ARBA" id="ARBA00012032"/>
    </source>
</evidence>
<feature type="binding site" evidence="20">
    <location>
        <position position="201"/>
    </location>
    <ligand>
        <name>Zn(2+)</name>
        <dbReference type="ChEBI" id="CHEBI:29105"/>
    </ligand>
</feature>
<evidence type="ECO:0000256" key="18">
    <source>
        <dbReference type="ARBA" id="ARBA00025552"/>
    </source>
</evidence>
<evidence type="ECO:0000256" key="14">
    <source>
        <dbReference type="ARBA" id="ARBA00022723"/>
    </source>
</evidence>
<dbReference type="PROSITE" id="PS50972">
    <property type="entry name" value="PTERIN_BINDING"/>
    <property type="match status" value="1"/>
</dbReference>
<comment type="caution">
    <text evidence="25">The sequence shown here is derived from an EMBL/GenBank/DDBJ whole genome shotgun (WGS) entry which is preliminary data.</text>
</comment>
<evidence type="ECO:0000256" key="5">
    <source>
        <dbReference type="ARBA" id="ARBA00010398"/>
    </source>
</evidence>
<comment type="cofactor">
    <cofactor evidence="3">
        <name>methylcob(III)alamin</name>
        <dbReference type="ChEBI" id="CHEBI:28115"/>
    </cofactor>
</comment>
<keyword evidence="14 20" id="KW-0479">Metal-binding</keyword>
<dbReference type="InterPro" id="IPR003726">
    <property type="entry name" value="HCY_dom"/>
</dbReference>
<sequence length="791" mass="85636">MDLREILENRHLIFDGAMGTMLQKSGIKPGELPESYNMEKRDIVLGIHREYVSAGAQVIITNTFGANRYKLDESPYSVEEIVKSAVSIAREAAGEDGLVALDIGPIGQMMEPIGTLSFEQAYEIFKEQVIAGEGADLILIETISDIYEAKAAVLAAKENSDLPVLCTLTFQENGRTLTGTNPLAAVNILEGLGCDAIGMNCSLGPVQMMPIVKDIVDYSSIPVMVQPNAGLPRIEDGKTVYDVEPYEFASYIAQMADMGVAMFGGCCGTTPEFIKSVKEALNGKKPKPATKKNLACVCSSTKAVVIGQGVSIIGERINPTGKKRLREAIKAGDFDYVVSEAISQKETGSDILDVNMGVPGIDEVAAATRAVRELQSVIDLPLQIDSSNPDAIEAAVRIYNGKAIINSVNGKDESLEKILPIAKKYGACVIGLTLDEEGLPETAQKRVEIAQKIVNRAKEHGIDEKDIIIDCLVLTASAQQEAVMETLKAIPLVKEKLGVRTTLGASNVSYGLPQRGIINSTYLAMALSYGLDAPITDSTNQRLMEAIRSFRVITNQDPMAEDYIRAYGGDGQKAKETLSKAADEKRSLKSIILNGMKDESYEATKSALNERDAMDIVNNELIAALDEVGEKYEKGDIFLPQLIRSAETVKMAFDAVKEKIVSEGSESISKGKMILATVKGDIHDIGKNIVKILLENYGYDVIDLGRDVAPETIVQTAKDEDIRLVGLSALMTTTVSSMEDTINLIKDQNLDCKVMVGGAVLNPEYAKEIGADYYSKDAKEAVEVARRVFEN</sequence>
<dbReference type="GO" id="GO:0032259">
    <property type="term" value="P:methylation"/>
    <property type="evidence" value="ECO:0007669"/>
    <property type="project" value="UniProtKB-KW"/>
</dbReference>
<dbReference type="Pfam" id="PF02310">
    <property type="entry name" value="B12-binding"/>
    <property type="match status" value="1"/>
</dbReference>
<dbReference type="Pfam" id="PF02574">
    <property type="entry name" value="S-methyl_trans"/>
    <property type="match status" value="1"/>
</dbReference>
<feature type="domain" description="B12-binding N-terminal" evidence="24">
    <location>
        <begin position="575"/>
        <end position="668"/>
    </location>
</feature>
<feature type="domain" description="Pterin-binding" evidence="22">
    <location>
        <begin position="310"/>
        <end position="554"/>
    </location>
</feature>
<evidence type="ECO:0000256" key="8">
    <source>
        <dbReference type="ARBA" id="ARBA00013998"/>
    </source>
</evidence>
<evidence type="ECO:0000256" key="6">
    <source>
        <dbReference type="ARBA" id="ARBA00010854"/>
    </source>
</evidence>
<dbReference type="SMART" id="SM01018">
    <property type="entry name" value="B12-binding_2"/>
    <property type="match status" value="1"/>
</dbReference>
<dbReference type="GO" id="GO:0008705">
    <property type="term" value="F:methionine synthase activity"/>
    <property type="evidence" value="ECO:0007669"/>
    <property type="project" value="UniProtKB-EC"/>
</dbReference>
<dbReference type="OrthoDB" id="9803687at2"/>
<evidence type="ECO:0000256" key="2">
    <source>
        <dbReference type="ARBA" id="ARBA00001947"/>
    </source>
</evidence>
<evidence type="ECO:0000256" key="9">
    <source>
        <dbReference type="ARBA" id="ARBA00022603"/>
    </source>
</evidence>
<dbReference type="Gene3D" id="1.10.1240.10">
    <property type="entry name" value="Methionine synthase domain"/>
    <property type="match status" value="1"/>
</dbReference>
<keyword evidence="10" id="KW-0028">Amino-acid biosynthesis</keyword>
<keyword evidence="9 20" id="KW-0489">Methyltransferase</keyword>
<keyword evidence="16" id="KW-0486">Methionine biosynthesis</keyword>
<dbReference type="SUPFAM" id="SSF52242">
    <property type="entry name" value="Cobalamin (vitamin B12)-binding domain"/>
    <property type="match status" value="1"/>
</dbReference>
<dbReference type="PANTHER" id="PTHR45833:SF1">
    <property type="entry name" value="METHIONINE SYNTHASE"/>
    <property type="match status" value="1"/>
</dbReference>
<protein>
    <recommendedName>
        <fullName evidence="8">Methionine synthase</fullName>
        <ecNumber evidence="7">2.1.1.13</ecNumber>
    </recommendedName>
    <alternativeName>
        <fullName evidence="19">5-methyltetrahydrofolate--homocysteine methyltransferase</fullName>
    </alternativeName>
</protein>
<comment type="catalytic activity">
    <reaction evidence="1">
        <text>(6S)-5-methyl-5,6,7,8-tetrahydrofolate + L-homocysteine = (6S)-5,6,7,8-tetrahydrofolate + L-methionine</text>
        <dbReference type="Rhea" id="RHEA:11172"/>
        <dbReference type="ChEBI" id="CHEBI:18608"/>
        <dbReference type="ChEBI" id="CHEBI:57453"/>
        <dbReference type="ChEBI" id="CHEBI:57844"/>
        <dbReference type="ChEBI" id="CHEBI:58199"/>
        <dbReference type="EC" id="2.1.1.13"/>
    </reaction>
</comment>
<dbReference type="InterPro" id="IPR036594">
    <property type="entry name" value="Meth_synthase_dom"/>
</dbReference>
<dbReference type="STRING" id="1121324.CLIT_2c03470"/>
<dbReference type="InterPro" id="IPR000489">
    <property type="entry name" value="Pterin-binding_dom"/>
</dbReference>
<keyword evidence="26" id="KW-1185">Reference proteome</keyword>
<comment type="cofactor">
    <cofactor evidence="2 20">
        <name>Zn(2+)</name>
        <dbReference type="ChEBI" id="CHEBI:29105"/>
    </cofactor>
</comment>
<dbReference type="Pfam" id="PF02607">
    <property type="entry name" value="B12-binding_2"/>
    <property type="match status" value="1"/>
</dbReference>
<evidence type="ECO:0000256" key="16">
    <source>
        <dbReference type="ARBA" id="ARBA00023167"/>
    </source>
</evidence>
<dbReference type="SUPFAM" id="SSF51717">
    <property type="entry name" value="Dihydropteroate synthetase-like"/>
    <property type="match status" value="1"/>
</dbReference>
<dbReference type="EC" id="2.1.1.13" evidence="7"/>
<comment type="function">
    <text evidence="18">Catalyzes the transfer of a methyl group from methyl-cobalamin to homocysteine, yielding enzyme-bound cob(I)alamin and methionine. Subsequently, remethylates the cofactor using methyltetrahydrofolate.</text>
</comment>
<dbReference type="SUPFAM" id="SSF47644">
    <property type="entry name" value="Methionine synthase domain"/>
    <property type="match status" value="1"/>
</dbReference>
<dbReference type="PIRSF" id="PIRSF037472">
    <property type="entry name" value="DHPS_mtfrase"/>
    <property type="match status" value="1"/>
</dbReference>
<dbReference type="PROSITE" id="PS51332">
    <property type="entry name" value="B12_BINDING"/>
    <property type="match status" value="1"/>
</dbReference>
<dbReference type="InterPro" id="IPR011005">
    <property type="entry name" value="Dihydropteroate_synth-like_sf"/>
</dbReference>
<dbReference type="SUPFAM" id="SSF82282">
    <property type="entry name" value="Homocysteine S-methyltransferase"/>
    <property type="match status" value="1"/>
</dbReference>
<dbReference type="Proteomes" id="UP000027946">
    <property type="component" value="Unassembled WGS sequence"/>
</dbReference>
<proteinExistence type="inferred from homology"/>
<dbReference type="Gene3D" id="3.20.20.20">
    <property type="entry name" value="Dihydropteroate synthase-like"/>
    <property type="match status" value="1"/>
</dbReference>
<evidence type="ECO:0000256" key="17">
    <source>
        <dbReference type="ARBA" id="ARBA00023285"/>
    </source>
</evidence>
<dbReference type="Pfam" id="PF00809">
    <property type="entry name" value="Pterin_bind"/>
    <property type="match status" value="1"/>
</dbReference>
<dbReference type="RefSeq" id="WP_038261372.1">
    <property type="nucleotide sequence ID" value="NZ_FSRH01000001.1"/>
</dbReference>
<dbReference type="Gene3D" id="3.20.20.330">
    <property type="entry name" value="Homocysteine-binding-like domain"/>
    <property type="match status" value="1"/>
</dbReference>
<evidence type="ECO:0000313" key="25">
    <source>
        <dbReference type="EMBL" id="KDR96741.1"/>
    </source>
</evidence>
<dbReference type="Gene3D" id="3.40.50.280">
    <property type="entry name" value="Cobalamin-binding domain"/>
    <property type="match status" value="1"/>
</dbReference>
<keyword evidence="13" id="KW-0949">S-adenosyl-L-methionine</keyword>
<evidence type="ECO:0000259" key="21">
    <source>
        <dbReference type="PROSITE" id="PS50970"/>
    </source>
</evidence>
<keyword evidence="17" id="KW-0170">Cobalt</keyword>
<keyword evidence="12 20" id="KW-0808">Transferase</keyword>
<gene>
    <name evidence="25" type="primary">metH</name>
    <name evidence="25" type="ORF">CLIT_2c03470</name>
</gene>
<keyword evidence="11" id="KW-0846">Cobalamin</keyword>
<dbReference type="InterPro" id="IPR036589">
    <property type="entry name" value="HCY_dom_sf"/>
</dbReference>
<feature type="binding site" evidence="20">
    <location>
        <position position="266"/>
    </location>
    <ligand>
        <name>Zn(2+)</name>
        <dbReference type="ChEBI" id="CHEBI:29105"/>
    </ligand>
</feature>
<dbReference type="NCBIfam" id="NF005719">
    <property type="entry name" value="PRK07535.1"/>
    <property type="match status" value="1"/>
</dbReference>
<dbReference type="eggNOG" id="COG1410">
    <property type="taxonomic scope" value="Bacteria"/>
</dbReference>
<dbReference type="UniPathway" id="UPA00051">
    <property type="reaction ID" value="UER00081"/>
</dbReference>
<feature type="binding site" evidence="20">
    <location>
        <position position="267"/>
    </location>
    <ligand>
        <name>Zn(2+)</name>
        <dbReference type="ChEBI" id="CHEBI:29105"/>
    </ligand>
</feature>
<evidence type="ECO:0000256" key="11">
    <source>
        <dbReference type="ARBA" id="ARBA00022628"/>
    </source>
</evidence>
<evidence type="ECO:0000256" key="12">
    <source>
        <dbReference type="ARBA" id="ARBA00022679"/>
    </source>
</evidence>
<dbReference type="FunFam" id="3.40.50.280:FF:000003">
    <property type="entry name" value="Dimethylamine methyltransferase corrinoid protein"/>
    <property type="match status" value="1"/>
</dbReference>
<dbReference type="PROSITE" id="PS50970">
    <property type="entry name" value="HCY"/>
    <property type="match status" value="1"/>
</dbReference>
<feature type="domain" description="B12-binding" evidence="23">
    <location>
        <begin position="670"/>
        <end position="791"/>
    </location>
</feature>